<dbReference type="InterPro" id="IPR036388">
    <property type="entry name" value="WH-like_DNA-bd_sf"/>
</dbReference>
<feature type="domain" description="Response regulatory" evidence="6">
    <location>
        <begin position="4"/>
        <end position="118"/>
    </location>
</feature>
<dbReference type="InterPro" id="IPR001867">
    <property type="entry name" value="OmpR/PhoB-type_DNA-bd"/>
</dbReference>
<dbReference type="InterPro" id="IPR001789">
    <property type="entry name" value="Sig_transdc_resp-reg_receiver"/>
</dbReference>
<organism evidence="8 9">
    <name type="scientific">Tenacibaculum vairaonense</name>
    <dbReference type="NCBI Taxonomy" id="3137860"/>
    <lineage>
        <taxon>Bacteria</taxon>
        <taxon>Pseudomonadati</taxon>
        <taxon>Bacteroidota</taxon>
        <taxon>Flavobacteriia</taxon>
        <taxon>Flavobacteriales</taxon>
        <taxon>Flavobacteriaceae</taxon>
        <taxon>Tenacibaculum</taxon>
    </lineage>
</organism>
<evidence type="ECO:0000256" key="4">
    <source>
        <dbReference type="PROSITE-ProRule" id="PRU00169"/>
    </source>
</evidence>
<dbReference type="InterPro" id="IPR011006">
    <property type="entry name" value="CheY-like_superfamily"/>
</dbReference>
<dbReference type="PANTHER" id="PTHR48111">
    <property type="entry name" value="REGULATOR OF RPOS"/>
    <property type="match status" value="1"/>
</dbReference>
<evidence type="ECO:0000259" key="7">
    <source>
        <dbReference type="PROSITE" id="PS51755"/>
    </source>
</evidence>
<dbReference type="SUPFAM" id="SSF52172">
    <property type="entry name" value="CheY-like"/>
    <property type="match status" value="1"/>
</dbReference>
<dbReference type="EMBL" id="CAXJRC010000011">
    <property type="protein sequence ID" value="CAL2105968.1"/>
    <property type="molecule type" value="Genomic_DNA"/>
</dbReference>
<evidence type="ECO:0000259" key="6">
    <source>
        <dbReference type="PROSITE" id="PS50110"/>
    </source>
</evidence>
<dbReference type="SMART" id="SM00448">
    <property type="entry name" value="REC"/>
    <property type="match status" value="1"/>
</dbReference>
<dbReference type="Gene3D" id="1.10.10.10">
    <property type="entry name" value="Winged helix-like DNA-binding domain superfamily/Winged helix DNA-binding domain"/>
    <property type="match status" value="1"/>
</dbReference>
<keyword evidence="9" id="KW-1185">Reference proteome</keyword>
<dbReference type="PROSITE" id="PS50110">
    <property type="entry name" value="RESPONSE_REGULATORY"/>
    <property type="match status" value="1"/>
</dbReference>
<accession>A0ABP1F9D7</accession>
<dbReference type="Pfam" id="PF00486">
    <property type="entry name" value="Trans_reg_C"/>
    <property type="match status" value="1"/>
</dbReference>
<feature type="domain" description="OmpR/PhoB-type" evidence="7">
    <location>
        <begin position="127"/>
        <end position="224"/>
    </location>
</feature>
<dbReference type="PROSITE" id="PS51755">
    <property type="entry name" value="OMPR_PHOB"/>
    <property type="match status" value="1"/>
</dbReference>
<evidence type="ECO:0000256" key="5">
    <source>
        <dbReference type="PROSITE-ProRule" id="PRU01091"/>
    </source>
</evidence>
<dbReference type="InterPro" id="IPR039420">
    <property type="entry name" value="WalR-like"/>
</dbReference>
<evidence type="ECO:0000256" key="2">
    <source>
        <dbReference type="ARBA" id="ARBA00023012"/>
    </source>
</evidence>
<dbReference type="CDD" id="cd17574">
    <property type="entry name" value="REC_OmpR"/>
    <property type="match status" value="1"/>
</dbReference>
<keyword evidence="2" id="KW-0902">Two-component regulatory system</keyword>
<feature type="DNA-binding region" description="OmpR/PhoB-type" evidence="5">
    <location>
        <begin position="127"/>
        <end position="224"/>
    </location>
</feature>
<evidence type="ECO:0000313" key="8">
    <source>
        <dbReference type="EMBL" id="CAL2105968.1"/>
    </source>
</evidence>
<dbReference type="Gene3D" id="3.40.50.2300">
    <property type="match status" value="1"/>
</dbReference>
<feature type="modified residue" description="4-aspartylphosphate" evidence="4">
    <location>
        <position position="53"/>
    </location>
</feature>
<name>A0ABP1F9D7_9FLAO</name>
<sequence length="224" mass="25903">MKTKLLLVEDELTLSNLLSEFLEAEGYDVICAFDGEEGLKLLLKHSPEICIFDVMMPKISGFTLLETMRNKQIETPVLFLTARALKEDIIKGLALGADDYLTKPFNFQELNLRLKNILKRKQVKNNQEVYLIGQFTFNHSSLTLTFNNETQTLTAMEANMLHLLYTHKNKTVERKVILQDLWGNEDFFNFRSIDVFVSKLRKHLSKDENLKIVSVRGKGYRLVV</sequence>
<keyword evidence="3 5" id="KW-0238">DNA-binding</keyword>
<dbReference type="Proteomes" id="UP001497602">
    <property type="component" value="Unassembled WGS sequence"/>
</dbReference>
<protein>
    <submittedName>
        <fullName evidence="8">Transcriptional regulatory protein RprY</fullName>
    </submittedName>
</protein>
<comment type="caution">
    <text evidence="8">The sequence shown here is derived from an EMBL/GenBank/DDBJ whole genome shotgun (WGS) entry which is preliminary data.</text>
</comment>
<keyword evidence="1 4" id="KW-0597">Phosphoprotein</keyword>
<evidence type="ECO:0000256" key="3">
    <source>
        <dbReference type="ARBA" id="ARBA00023125"/>
    </source>
</evidence>
<dbReference type="CDD" id="cd00383">
    <property type="entry name" value="trans_reg_C"/>
    <property type="match status" value="1"/>
</dbReference>
<dbReference type="RefSeq" id="WP_348702334.1">
    <property type="nucleotide sequence ID" value="NZ_CAXIYA010000003.1"/>
</dbReference>
<reference evidence="8 9" key="1">
    <citation type="submission" date="2024-05" db="EMBL/GenBank/DDBJ databases">
        <authorList>
            <person name="Duchaud E."/>
        </authorList>
    </citation>
    <scope>NUCLEOTIDE SEQUENCE [LARGE SCALE GENOMIC DNA]</scope>
    <source>
        <strain evidence="8">Ena-SAMPLE-TAB-13-05-2024-13:56:06:370-140305</strain>
    </source>
</reference>
<evidence type="ECO:0000313" key="9">
    <source>
        <dbReference type="Proteomes" id="UP001497602"/>
    </source>
</evidence>
<gene>
    <name evidence="8" type="primary">rprY</name>
    <name evidence="8" type="ORF">T190115A13A_10124</name>
</gene>
<dbReference type="Pfam" id="PF00072">
    <property type="entry name" value="Response_reg"/>
    <property type="match status" value="1"/>
</dbReference>
<dbReference type="SMART" id="SM00862">
    <property type="entry name" value="Trans_reg_C"/>
    <property type="match status" value="1"/>
</dbReference>
<evidence type="ECO:0000256" key="1">
    <source>
        <dbReference type="ARBA" id="ARBA00022553"/>
    </source>
</evidence>
<dbReference type="PANTHER" id="PTHR48111:SF40">
    <property type="entry name" value="PHOSPHATE REGULON TRANSCRIPTIONAL REGULATORY PROTEIN PHOB"/>
    <property type="match status" value="1"/>
</dbReference>
<proteinExistence type="predicted"/>